<dbReference type="Pfam" id="PF13377">
    <property type="entry name" value="Peripla_BP_3"/>
    <property type="match status" value="1"/>
</dbReference>
<dbReference type="PANTHER" id="PTHR30146:SF109">
    <property type="entry name" value="HTH-TYPE TRANSCRIPTIONAL REGULATOR GALS"/>
    <property type="match status" value="1"/>
</dbReference>
<reference evidence="6" key="1">
    <citation type="journal article" date="2019" name="Int. J. Syst. Evol. Microbiol.">
        <title>The Global Catalogue of Microorganisms (GCM) 10K type strain sequencing project: providing services to taxonomists for standard genome sequencing and annotation.</title>
        <authorList>
            <consortium name="The Broad Institute Genomics Platform"/>
            <consortium name="The Broad Institute Genome Sequencing Center for Infectious Disease"/>
            <person name="Wu L."/>
            <person name="Ma J."/>
        </authorList>
    </citation>
    <scope>NUCLEOTIDE SEQUENCE [LARGE SCALE GENOMIC DNA]</scope>
    <source>
        <strain evidence="6">CGMCC 4.7106</strain>
    </source>
</reference>
<evidence type="ECO:0000256" key="3">
    <source>
        <dbReference type="ARBA" id="ARBA00023163"/>
    </source>
</evidence>
<dbReference type="PANTHER" id="PTHR30146">
    <property type="entry name" value="LACI-RELATED TRANSCRIPTIONAL REPRESSOR"/>
    <property type="match status" value="1"/>
</dbReference>
<organism evidence="5 6">
    <name type="scientific">Luteolibacter algae</name>
    <dbReference type="NCBI Taxonomy" id="454151"/>
    <lineage>
        <taxon>Bacteria</taxon>
        <taxon>Pseudomonadati</taxon>
        <taxon>Verrucomicrobiota</taxon>
        <taxon>Verrucomicrobiia</taxon>
        <taxon>Verrucomicrobiales</taxon>
        <taxon>Verrucomicrobiaceae</taxon>
        <taxon>Luteolibacter</taxon>
    </lineage>
</organism>
<keyword evidence="6" id="KW-1185">Reference proteome</keyword>
<dbReference type="InterPro" id="IPR046335">
    <property type="entry name" value="LacI/GalR-like_sensor"/>
</dbReference>
<dbReference type="SUPFAM" id="SSF53822">
    <property type="entry name" value="Periplasmic binding protein-like I"/>
    <property type="match status" value="1"/>
</dbReference>
<keyword evidence="3" id="KW-0804">Transcription</keyword>
<accession>A0ABW5DCY6</accession>
<evidence type="ECO:0000259" key="4">
    <source>
        <dbReference type="Pfam" id="PF13377"/>
    </source>
</evidence>
<proteinExistence type="predicted"/>
<comment type="caution">
    <text evidence="5">The sequence shown here is derived from an EMBL/GenBank/DDBJ whole genome shotgun (WGS) entry which is preliminary data.</text>
</comment>
<dbReference type="Proteomes" id="UP001597375">
    <property type="component" value="Unassembled WGS sequence"/>
</dbReference>
<sequence length="133" mass="14309">MIQNGLRARDLINIELDTRRPGKAAADILAARSKGVVCANDATAATLLRALLDLGAEIPSSLQVCGFDDVKYASLLSVPLTSYRQPCDDIGKIAVNTMISRIKHPDTPAQRITLKGELIVRDSALGAVRKEIQ</sequence>
<dbReference type="RefSeq" id="WP_386820546.1">
    <property type="nucleotide sequence ID" value="NZ_JBHUIT010000024.1"/>
</dbReference>
<evidence type="ECO:0000313" key="6">
    <source>
        <dbReference type="Proteomes" id="UP001597375"/>
    </source>
</evidence>
<evidence type="ECO:0000313" key="5">
    <source>
        <dbReference type="EMBL" id="MFD2257260.1"/>
    </source>
</evidence>
<dbReference type="Gene3D" id="3.40.50.2300">
    <property type="match status" value="1"/>
</dbReference>
<evidence type="ECO:0000256" key="1">
    <source>
        <dbReference type="ARBA" id="ARBA00023015"/>
    </source>
</evidence>
<keyword evidence="2" id="KW-0238">DNA-binding</keyword>
<dbReference type="InterPro" id="IPR028082">
    <property type="entry name" value="Peripla_BP_I"/>
</dbReference>
<gene>
    <name evidence="5" type="ORF">ACFSSA_11290</name>
</gene>
<name>A0ABW5DCY6_9BACT</name>
<feature type="domain" description="Transcriptional regulator LacI/GalR-like sensor" evidence="4">
    <location>
        <begin position="15"/>
        <end position="123"/>
    </location>
</feature>
<dbReference type="EMBL" id="JBHUIT010000024">
    <property type="protein sequence ID" value="MFD2257260.1"/>
    <property type="molecule type" value="Genomic_DNA"/>
</dbReference>
<protein>
    <submittedName>
        <fullName evidence="5">Substrate-binding domain-containing protein</fullName>
    </submittedName>
</protein>
<keyword evidence="1" id="KW-0805">Transcription regulation</keyword>
<evidence type="ECO:0000256" key="2">
    <source>
        <dbReference type="ARBA" id="ARBA00023125"/>
    </source>
</evidence>